<evidence type="ECO:0000313" key="3">
    <source>
        <dbReference type="Proteomes" id="UP000537729"/>
    </source>
</evidence>
<dbReference type="PANTHER" id="PTHR43581">
    <property type="entry name" value="ATP/GTP PHOSPHATASE"/>
    <property type="match status" value="1"/>
</dbReference>
<reference evidence="2 3" key="1">
    <citation type="journal article" date="2020" name="Front. Microbiol.">
        <title>Genetic Organization of the aprX-lipA2 Operon Affects the Proteolytic Potential of Pseudomonas Species in Milk.</title>
        <authorList>
            <person name="Maier C."/>
            <person name="Huptas C."/>
            <person name="von Neubeck M."/>
            <person name="Scherer S."/>
            <person name="Wenning M."/>
            <person name="Lucking G."/>
        </authorList>
    </citation>
    <scope>NUCLEOTIDE SEQUENCE [LARGE SCALE GENOMIC DNA]</scope>
    <source>
        <strain evidence="2 3">DSM 16272</strain>
    </source>
</reference>
<accession>A0A7Y1FCD9</accession>
<dbReference type="RefSeq" id="WP_126587329.1">
    <property type="nucleotide sequence ID" value="NZ_JAAQWG010000081.1"/>
</dbReference>
<sequence>MDFLSSQVSDKVYLKGICFEGVHNRYRLNVDFNESLSILHGQNGTGKTTLLHAIANIANCDFLRFSFISFRFVKAFYSNGNWVSVTKQENHCLVECASGDSFTFTSEQAMEVLRRNEEDRFRREYSVEILHRQKQFVESNELHLIKTSYFPAFRTILEAWSAQMEDDRPPQLKGRSVSATRKVTEFSRNLFGQFLPKINFPSPLDIENSLRNEIRDAQMKIGRYDSSVFTDSFVKVFSALLRGEQGSAQEAEEILKEISDLTSAPNNKMLLDAEGPTQDTYHQLQVLIGSGGRSEDLASSAVGALKVYRDALKDRKKFQSRIFDEVDKYFDAVNAFLDKEKKELRYEIDPNRRLPKVGLRFPDNTWSSILVMSSGERQLLTMLYAVTKMNEDALVLIDEPELSLHIDWQEELLGKMMGQLGGRQIIVCTHSPSIANDYNDYMIEISPHFDLGPLAALSSSVDDDEELI</sequence>
<dbReference type="PANTHER" id="PTHR43581:SF2">
    <property type="entry name" value="EXCINUCLEASE ATPASE SUBUNIT"/>
    <property type="match status" value="1"/>
</dbReference>
<dbReference type="Gene3D" id="3.40.50.300">
    <property type="entry name" value="P-loop containing nucleotide triphosphate hydrolases"/>
    <property type="match status" value="1"/>
</dbReference>
<dbReference type="EMBL" id="JAAQWG010000081">
    <property type="protein sequence ID" value="NMY13148.1"/>
    <property type="molecule type" value="Genomic_DNA"/>
</dbReference>
<organism evidence="2 3">
    <name type="scientific">Pseudomonas veronii</name>
    <dbReference type="NCBI Taxonomy" id="76761"/>
    <lineage>
        <taxon>Bacteria</taxon>
        <taxon>Pseudomonadati</taxon>
        <taxon>Pseudomonadota</taxon>
        <taxon>Gammaproteobacteria</taxon>
        <taxon>Pseudomonadales</taxon>
        <taxon>Pseudomonadaceae</taxon>
        <taxon>Pseudomonas</taxon>
    </lineage>
</organism>
<comment type="caution">
    <text evidence="2">The sequence shown here is derived from an EMBL/GenBank/DDBJ whole genome shotgun (WGS) entry which is preliminary data.</text>
</comment>
<proteinExistence type="predicted"/>
<dbReference type="InterPro" id="IPR027417">
    <property type="entry name" value="P-loop_NTPase"/>
</dbReference>
<dbReference type="AlphaFoldDB" id="A0A7Y1FCD9"/>
<name>A0A7Y1FCD9_PSEVE</name>
<dbReference type="Pfam" id="PF13175">
    <property type="entry name" value="AAA_15"/>
    <property type="match status" value="1"/>
</dbReference>
<protein>
    <submittedName>
        <fullName evidence="2">AAA family ATPase</fullName>
    </submittedName>
</protein>
<evidence type="ECO:0000313" key="2">
    <source>
        <dbReference type="EMBL" id="NMY13148.1"/>
    </source>
</evidence>
<feature type="domain" description="Endonuclease GajA/Old nuclease/RecF-like AAA" evidence="1">
    <location>
        <begin position="29"/>
        <end position="435"/>
    </location>
</feature>
<gene>
    <name evidence="2" type="ORF">HBO38_32855</name>
</gene>
<dbReference type="InterPro" id="IPR041685">
    <property type="entry name" value="AAA_GajA/Old/RecF-like"/>
</dbReference>
<dbReference type="Proteomes" id="UP000537729">
    <property type="component" value="Unassembled WGS sequence"/>
</dbReference>
<dbReference type="InterPro" id="IPR051396">
    <property type="entry name" value="Bact_Antivir_Def_Nuclease"/>
</dbReference>
<evidence type="ECO:0000259" key="1">
    <source>
        <dbReference type="Pfam" id="PF13175"/>
    </source>
</evidence>
<dbReference type="SUPFAM" id="SSF52540">
    <property type="entry name" value="P-loop containing nucleoside triphosphate hydrolases"/>
    <property type="match status" value="1"/>
</dbReference>
<dbReference type="CDD" id="cd00267">
    <property type="entry name" value="ABC_ATPase"/>
    <property type="match status" value="1"/>
</dbReference>